<evidence type="ECO:0000259" key="8">
    <source>
        <dbReference type="PROSITE" id="PS50110"/>
    </source>
</evidence>
<dbReference type="CDD" id="cd17574">
    <property type="entry name" value="REC_OmpR"/>
    <property type="match status" value="1"/>
</dbReference>
<proteinExistence type="predicted"/>
<dbReference type="PROSITE" id="PS50110">
    <property type="entry name" value="RESPONSE_REGULATORY"/>
    <property type="match status" value="1"/>
</dbReference>
<dbReference type="InterPro" id="IPR001867">
    <property type="entry name" value="OmpR/PhoB-type_DNA-bd"/>
</dbReference>
<evidence type="ECO:0000259" key="9">
    <source>
        <dbReference type="PROSITE" id="PS51755"/>
    </source>
</evidence>
<evidence type="ECO:0000256" key="3">
    <source>
        <dbReference type="ARBA" id="ARBA00023015"/>
    </source>
</evidence>
<dbReference type="Pfam" id="PF00486">
    <property type="entry name" value="Trans_reg_C"/>
    <property type="match status" value="1"/>
</dbReference>
<evidence type="ECO:0000313" key="10">
    <source>
        <dbReference type="EMBL" id="EGF88906.1"/>
    </source>
</evidence>
<evidence type="ECO:0000256" key="2">
    <source>
        <dbReference type="ARBA" id="ARBA00023012"/>
    </source>
</evidence>
<dbReference type="SMART" id="SM00448">
    <property type="entry name" value="REC"/>
    <property type="match status" value="1"/>
</dbReference>
<name>A0AA87DRY4_9BACL</name>
<evidence type="ECO:0000313" key="11">
    <source>
        <dbReference type="Proteomes" id="UP000004773"/>
    </source>
</evidence>
<protein>
    <recommendedName>
        <fullName evidence="12">Response regulator receiver domain protein</fullName>
    </recommendedName>
</protein>
<keyword evidence="4 7" id="KW-0238">DNA-binding</keyword>
<evidence type="ECO:0000256" key="1">
    <source>
        <dbReference type="ARBA" id="ARBA00022553"/>
    </source>
</evidence>
<evidence type="ECO:0000256" key="6">
    <source>
        <dbReference type="PROSITE-ProRule" id="PRU00169"/>
    </source>
</evidence>
<dbReference type="GO" id="GO:0000976">
    <property type="term" value="F:transcription cis-regulatory region binding"/>
    <property type="evidence" value="ECO:0007669"/>
    <property type="project" value="TreeGrafter"/>
</dbReference>
<dbReference type="InterPro" id="IPR001789">
    <property type="entry name" value="Sig_transdc_resp-reg_receiver"/>
</dbReference>
<dbReference type="EMBL" id="ACRO01000001">
    <property type="protein sequence ID" value="EGF88906.1"/>
    <property type="molecule type" value="Genomic_DNA"/>
</dbReference>
<dbReference type="GO" id="GO:0006355">
    <property type="term" value="P:regulation of DNA-templated transcription"/>
    <property type="evidence" value="ECO:0007669"/>
    <property type="project" value="InterPro"/>
</dbReference>
<evidence type="ECO:0008006" key="12">
    <source>
        <dbReference type="Google" id="ProtNLM"/>
    </source>
</evidence>
<keyword evidence="1 6" id="KW-0597">Phosphoprotein</keyword>
<evidence type="ECO:0000256" key="5">
    <source>
        <dbReference type="ARBA" id="ARBA00023163"/>
    </source>
</evidence>
<keyword evidence="2" id="KW-0902">Two-component regulatory system</keyword>
<reference evidence="10 11" key="1">
    <citation type="submission" date="2011-03" db="EMBL/GenBank/DDBJ databases">
        <title>The Genome Sequence of Gemella haemolysans M341.</title>
        <authorList>
            <consortium name="The Broad Institute Genome Sequencing Platform"/>
            <consortium name="The Broad Institute Genome Sequencing Center for Infectious Disease"/>
            <person name="Earl A."/>
            <person name="Ward D."/>
            <person name="Feldgarden M."/>
            <person name="Gevers D."/>
            <person name="Sibley C.D."/>
            <person name="Field T.R."/>
            <person name="Grinwis M."/>
            <person name="Eshaghurshan C.S."/>
            <person name="Surette M.G."/>
            <person name="Young S.K."/>
            <person name="Zeng Q."/>
            <person name="Gargeya S."/>
            <person name="Fitzgerald M."/>
            <person name="Haas B."/>
            <person name="Abouelleil A."/>
            <person name="Alvarado L."/>
            <person name="Arachchi H.M."/>
            <person name="Berlin A."/>
            <person name="Brown A."/>
            <person name="Chapman S.B."/>
            <person name="Chen Z."/>
            <person name="Dunbar C."/>
            <person name="Freedman E."/>
            <person name="Gearin G."/>
            <person name="Gellesch M."/>
            <person name="Goldberg J."/>
            <person name="Griggs A."/>
            <person name="Gujja S."/>
            <person name="Heilman E.R."/>
            <person name="Heiman D."/>
            <person name="Howarth C."/>
            <person name="Larson L."/>
            <person name="Lui A."/>
            <person name="MacDonald P.J.P."/>
            <person name="Mehta T."/>
            <person name="Montmayeur A."/>
            <person name="Murphy C."/>
            <person name="Neiman D."/>
            <person name="Pearson M."/>
            <person name="Priest M."/>
            <person name="Roberts A."/>
            <person name="Saif S."/>
            <person name="Shea T."/>
            <person name="Shenoy N."/>
            <person name="Sisk P."/>
            <person name="Stolte C."/>
            <person name="Sykes S."/>
            <person name="White J."/>
            <person name="Yandava C."/>
            <person name="Wortman J."/>
            <person name="Nusbaum C."/>
            <person name="Birren B."/>
        </authorList>
    </citation>
    <scope>NUCLEOTIDE SEQUENCE [LARGE SCALE GENOMIC DNA]</scope>
    <source>
        <strain evidence="10 11">M341</strain>
    </source>
</reference>
<dbReference type="InterPro" id="IPR011006">
    <property type="entry name" value="CheY-like_superfamily"/>
</dbReference>
<comment type="caution">
    <text evidence="10">The sequence shown here is derived from an EMBL/GenBank/DDBJ whole genome shotgun (WGS) entry which is preliminary data.</text>
</comment>
<feature type="domain" description="Response regulatory" evidence="8">
    <location>
        <begin position="2"/>
        <end position="115"/>
    </location>
</feature>
<dbReference type="PROSITE" id="PS51755">
    <property type="entry name" value="OMPR_PHOB"/>
    <property type="match status" value="1"/>
</dbReference>
<dbReference type="FunFam" id="3.40.50.2300:FF:000001">
    <property type="entry name" value="DNA-binding response regulator PhoB"/>
    <property type="match status" value="1"/>
</dbReference>
<sequence length="216" mass="24545">MNILIVDDEKIILEGISEYLGTQGYHIFKAEDGEKALRVFRDNSVDLVILDIMLPGKTGFEVLGEIRKTSNVPIILLSALNDEQTQLSGFALTADDYVIKPFSLPLLASRIKVLLNRHYGEHEIWTYKDAIIDFSSYTATFEGNSVDVKPKEIDILKLLLRNQNRVLSRGQIIEQLWNSLEEPPLDRVIDVYVKNLRKKLGLDCIVTVKNVGYKLI</sequence>
<dbReference type="SMART" id="SM00862">
    <property type="entry name" value="Trans_reg_C"/>
    <property type="match status" value="1"/>
</dbReference>
<dbReference type="GO" id="GO:0032993">
    <property type="term" value="C:protein-DNA complex"/>
    <property type="evidence" value="ECO:0007669"/>
    <property type="project" value="TreeGrafter"/>
</dbReference>
<dbReference type="PANTHER" id="PTHR48111:SF21">
    <property type="entry name" value="DNA-BINDING DUAL MASTER TRANSCRIPTIONAL REGULATOR RPAA"/>
    <property type="match status" value="1"/>
</dbReference>
<keyword evidence="5" id="KW-0804">Transcription</keyword>
<dbReference type="RefSeq" id="WP_003145817.1">
    <property type="nucleotide sequence ID" value="NZ_GL883582.1"/>
</dbReference>
<dbReference type="Gene3D" id="1.10.10.10">
    <property type="entry name" value="Winged helix-like DNA-binding domain superfamily/Winged helix DNA-binding domain"/>
    <property type="match status" value="1"/>
</dbReference>
<keyword evidence="3" id="KW-0805">Transcription regulation</keyword>
<dbReference type="InterPro" id="IPR036388">
    <property type="entry name" value="WH-like_DNA-bd_sf"/>
</dbReference>
<feature type="DNA-binding region" description="OmpR/PhoB-type" evidence="7">
    <location>
        <begin position="122"/>
        <end position="216"/>
    </location>
</feature>
<dbReference type="GO" id="GO:0005829">
    <property type="term" value="C:cytosol"/>
    <property type="evidence" value="ECO:0007669"/>
    <property type="project" value="TreeGrafter"/>
</dbReference>
<gene>
    <name evidence="10" type="ORF">HMPREF0428_00040</name>
</gene>
<evidence type="ECO:0000256" key="7">
    <source>
        <dbReference type="PROSITE-ProRule" id="PRU01091"/>
    </source>
</evidence>
<dbReference type="Gene3D" id="3.40.50.2300">
    <property type="match status" value="1"/>
</dbReference>
<dbReference type="InterPro" id="IPR039420">
    <property type="entry name" value="WalR-like"/>
</dbReference>
<dbReference type="PANTHER" id="PTHR48111">
    <property type="entry name" value="REGULATOR OF RPOS"/>
    <property type="match status" value="1"/>
</dbReference>
<evidence type="ECO:0000256" key="4">
    <source>
        <dbReference type="ARBA" id="ARBA00023125"/>
    </source>
</evidence>
<dbReference type="Proteomes" id="UP000004773">
    <property type="component" value="Unassembled WGS sequence"/>
</dbReference>
<dbReference type="CDD" id="cd00383">
    <property type="entry name" value="trans_reg_C"/>
    <property type="match status" value="1"/>
</dbReference>
<dbReference type="GO" id="GO:0000156">
    <property type="term" value="F:phosphorelay response regulator activity"/>
    <property type="evidence" value="ECO:0007669"/>
    <property type="project" value="TreeGrafter"/>
</dbReference>
<feature type="modified residue" description="4-aspartylphosphate" evidence="6">
    <location>
        <position position="51"/>
    </location>
</feature>
<feature type="domain" description="OmpR/PhoB-type" evidence="9">
    <location>
        <begin position="122"/>
        <end position="216"/>
    </location>
</feature>
<organism evidence="10 11">
    <name type="scientific">Gemella haemolysans M341</name>
    <dbReference type="NCBI Taxonomy" id="562981"/>
    <lineage>
        <taxon>Bacteria</taxon>
        <taxon>Bacillati</taxon>
        <taxon>Bacillota</taxon>
        <taxon>Bacilli</taxon>
        <taxon>Bacillales</taxon>
        <taxon>Gemellaceae</taxon>
        <taxon>Gemella</taxon>
    </lineage>
</organism>
<dbReference type="SUPFAM" id="SSF52172">
    <property type="entry name" value="CheY-like"/>
    <property type="match status" value="1"/>
</dbReference>
<dbReference type="Pfam" id="PF00072">
    <property type="entry name" value="Response_reg"/>
    <property type="match status" value="1"/>
</dbReference>
<accession>A0AA87DRY4</accession>
<dbReference type="AlphaFoldDB" id="A0AA87DRY4"/>